<dbReference type="GO" id="GO:0015990">
    <property type="term" value="P:electron transport coupled proton transport"/>
    <property type="evidence" value="ECO:0007669"/>
    <property type="project" value="TreeGrafter"/>
</dbReference>
<protein>
    <recommendedName>
        <fullName evidence="5">NADH-ubiquinone oxidoreductase chain 4</fullName>
        <ecNumber evidence="4">7.1.1.2</ecNumber>
    </recommendedName>
    <alternativeName>
        <fullName evidence="16">NADH dehydrogenase subunit 4</fullName>
    </alternativeName>
</protein>
<evidence type="ECO:0000256" key="15">
    <source>
        <dbReference type="ARBA" id="ARBA00023136"/>
    </source>
</evidence>
<evidence type="ECO:0000313" key="22">
    <source>
        <dbReference type="Proteomes" id="UP000018936"/>
    </source>
</evidence>
<comment type="catalytic activity">
    <reaction evidence="17">
        <text>a ubiquinone + NADH + 5 H(+)(in) = a ubiquinol + NAD(+) + 4 H(+)(out)</text>
        <dbReference type="Rhea" id="RHEA:29091"/>
        <dbReference type="Rhea" id="RHEA-COMP:9565"/>
        <dbReference type="Rhea" id="RHEA-COMP:9566"/>
        <dbReference type="ChEBI" id="CHEBI:15378"/>
        <dbReference type="ChEBI" id="CHEBI:16389"/>
        <dbReference type="ChEBI" id="CHEBI:17976"/>
        <dbReference type="ChEBI" id="CHEBI:57540"/>
        <dbReference type="ChEBI" id="CHEBI:57945"/>
        <dbReference type="EC" id="7.1.1.2"/>
    </reaction>
</comment>
<feature type="non-terminal residue" evidence="21">
    <location>
        <position position="1"/>
    </location>
</feature>
<dbReference type="EMBL" id="AZIM01009253">
    <property type="protein sequence ID" value="ETE57214.1"/>
    <property type="molecule type" value="Genomic_DNA"/>
</dbReference>
<dbReference type="PANTHER" id="PTHR43507:SF20">
    <property type="entry name" value="NADH-UBIQUINONE OXIDOREDUCTASE CHAIN 4"/>
    <property type="match status" value="1"/>
</dbReference>
<evidence type="ECO:0000256" key="7">
    <source>
        <dbReference type="ARBA" id="ARBA00022660"/>
    </source>
</evidence>
<evidence type="ECO:0000259" key="20">
    <source>
        <dbReference type="Pfam" id="PF01059"/>
    </source>
</evidence>
<evidence type="ECO:0000256" key="9">
    <source>
        <dbReference type="ARBA" id="ARBA00022967"/>
    </source>
</evidence>
<evidence type="ECO:0000256" key="18">
    <source>
        <dbReference type="SAM" id="Phobius"/>
    </source>
</evidence>
<dbReference type="InterPro" id="IPR003918">
    <property type="entry name" value="NADH_UbQ_OxRdtase"/>
</dbReference>
<comment type="similarity">
    <text evidence="3">Belongs to the complex I subunit 4 family.</text>
</comment>
<accession>V8N4J8</accession>
<dbReference type="GO" id="GO:0003954">
    <property type="term" value="F:NADH dehydrogenase activity"/>
    <property type="evidence" value="ECO:0007669"/>
    <property type="project" value="TreeGrafter"/>
</dbReference>
<comment type="subcellular location">
    <subcellularLocation>
        <location evidence="2">Mitochondrion membrane</location>
        <topology evidence="2">Multi-pass membrane protein</topology>
    </subcellularLocation>
</comment>
<dbReference type="PRINTS" id="PR01437">
    <property type="entry name" value="NUOXDRDTASE4"/>
</dbReference>
<reference evidence="21 22" key="1">
    <citation type="journal article" date="2013" name="Proc. Natl. Acad. Sci. U.S.A.">
        <title>The king cobra genome reveals dynamic gene evolution and adaptation in the snake venom system.</title>
        <authorList>
            <person name="Vonk F.J."/>
            <person name="Casewell N.R."/>
            <person name="Henkel C.V."/>
            <person name="Heimberg A.M."/>
            <person name="Jansen H.J."/>
            <person name="McCleary R.J."/>
            <person name="Kerkkamp H.M."/>
            <person name="Vos R.A."/>
            <person name="Guerreiro I."/>
            <person name="Calvete J.J."/>
            <person name="Wuster W."/>
            <person name="Woods A.E."/>
            <person name="Logan J.M."/>
            <person name="Harrison R.A."/>
            <person name="Castoe T.A."/>
            <person name="de Koning A.P."/>
            <person name="Pollock D.D."/>
            <person name="Yandell M."/>
            <person name="Calderon D."/>
            <person name="Renjifo C."/>
            <person name="Currier R.B."/>
            <person name="Salgado D."/>
            <person name="Pla D."/>
            <person name="Sanz L."/>
            <person name="Hyder A.S."/>
            <person name="Ribeiro J.M."/>
            <person name="Arntzen J.W."/>
            <person name="van den Thillart G.E."/>
            <person name="Boetzer M."/>
            <person name="Pirovano W."/>
            <person name="Dirks R.P."/>
            <person name="Spaink H.P."/>
            <person name="Duboule D."/>
            <person name="McGlinn E."/>
            <person name="Kini R.M."/>
            <person name="Richardson M.K."/>
        </authorList>
    </citation>
    <scope>NUCLEOTIDE SEQUENCE</scope>
    <source>
        <tissue evidence="21">Blood</tissue>
    </source>
</reference>
<keyword evidence="11 18" id="KW-1133">Transmembrane helix</keyword>
<evidence type="ECO:0000256" key="1">
    <source>
        <dbReference type="ARBA" id="ARBA00003257"/>
    </source>
</evidence>
<evidence type="ECO:0000313" key="21">
    <source>
        <dbReference type="EMBL" id="ETE57214.1"/>
    </source>
</evidence>
<keyword evidence="15 18" id="KW-0472">Membrane</keyword>
<dbReference type="GO" id="GO:0008137">
    <property type="term" value="F:NADH dehydrogenase (ubiquinone) activity"/>
    <property type="evidence" value="ECO:0007669"/>
    <property type="project" value="UniProtKB-EC"/>
</dbReference>
<feature type="transmembrane region" description="Helical" evidence="18">
    <location>
        <begin position="117"/>
        <end position="135"/>
    </location>
</feature>
<comment type="function">
    <text evidence="1">Core subunit of the mitochondrial membrane respiratory chain NADH dehydrogenase (Complex I) that is believed to belong to the minimal assembly required for catalysis. Complex I functions in the transfer of electrons from NADH to the respiratory chain. The immediate electron acceptor for the enzyme is believed to be ubiquinone.</text>
</comment>
<evidence type="ECO:0000259" key="19">
    <source>
        <dbReference type="Pfam" id="PF00361"/>
    </source>
</evidence>
<evidence type="ECO:0000256" key="2">
    <source>
        <dbReference type="ARBA" id="ARBA00004225"/>
    </source>
</evidence>
<evidence type="ECO:0000256" key="10">
    <source>
        <dbReference type="ARBA" id="ARBA00022982"/>
    </source>
</evidence>
<gene>
    <name evidence="21" type="primary">MT-ND4</name>
    <name evidence="21" type="ORF">L345_17075</name>
</gene>
<evidence type="ECO:0000256" key="6">
    <source>
        <dbReference type="ARBA" id="ARBA00022448"/>
    </source>
</evidence>
<keyword evidence="22" id="KW-1185">Reference proteome</keyword>
<keyword evidence="6" id="KW-0813">Transport</keyword>
<dbReference type="Pfam" id="PF00361">
    <property type="entry name" value="Proton_antipo_M"/>
    <property type="match status" value="1"/>
</dbReference>
<feature type="domain" description="NADH:ubiquinone oxidoreductase chain 4 N-terminal" evidence="20">
    <location>
        <begin position="1"/>
        <end position="49"/>
    </location>
</feature>
<sequence>MLKLIYITAILIPTALLLKPKILFQTTTSYSFILALFSLNFLTPKSNLQHALSKEPLQRQRTFLTTLIFLQLFISLTFMAYTLTLIYIIFEATIIPTLIIITRWGQQAERLTAGTYFILYTLTTSIPLLIATLFINNISHTPTLFLQITQPANQ</sequence>
<organism evidence="21 22">
    <name type="scientific">Ophiophagus hannah</name>
    <name type="common">King cobra</name>
    <name type="synonym">Naja hannah</name>
    <dbReference type="NCBI Taxonomy" id="8665"/>
    <lineage>
        <taxon>Eukaryota</taxon>
        <taxon>Metazoa</taxon>
        <taxon>Chordata</taxon>
        <taxon>Craniata</taxon>
        <taxon>Vertebrata</taxon>
        <taxon>Euteleostomi</taxon>
        <taxon>Lepidosauria</taxon>
        <taxon>Squamata</taxon>
        <taxon>Bifurcata</taxon>
        <taxon>Unidentata</taxon>
        <taxon>Episquamata</taxon>
        <taxon>Toxicofera</taxon>
        <taxon>Serpentes</taxon>
        <taxon>Colubroidea</taxon>
        <taxon>Elapidae</taxon>
        <taxon>Elapinae</taxon>
        <taxon>Ophiophagus</taxon>
    </lineage>
</organism>
<dbReference type="EC" id="7.1.1.2" evidence="4"/>
<keyword evidence="7" id="KW-0679">Respiratory chain</keyword>
<dbReference type="PANTHER" id="PTHR43507">
    <property type="entry name" value="NADH-UBIQUINONE OXIDOREDUCTASE CHAIN 4"/>
    <property type="match status" value="1"/>
</dbReference>
<evidence type="ECO:0000256" key="14">
    <source>
        <dbReference type="ARBA" id="ARBA00023128"/>
    </source>
</evidence>
<keyword evidence="14" id="KW-0496">Mitochondrion</keyword>
<dbReference type="GO" id="GO:0042773">
    <property type="term" value="P:ATP synthesis coupled electron transport"/>
    <property type="evidence" value="ECO:0007669"/>
    <property type="project" value="InterPro"/>
</dbReference>
<evidence type="ECO:0000256" key="5">
    <source>
        <dbReference type="ARBA" id="ARBA00021006"/>
    </source>
</evidence>
<dbReference type="AlphaFoldDB" id="V8N4J8"/>
<keyword evidence="13 21" id="KW-0830">Ubiquinone</keyword>
<dbReference type="Pfam" id="PF01059">
    <property type="entry name" value="Oxidored_q5_N"/>
    <property type="match status" value="1"/>
</dbReference>
<evidence type="ECO:0000256" key="13">
    <source>
        <dbReference type="ARBA" id="ARBA00023075"/>
    </source>
</evidence>
<evidence type="ECO:0000256" key="3">
    <source>
        <dbReference type="ARBA" id="ARBA00009025"/>
    </source>
</evidence>
<dbReference type="OrthoDB" id="564260at2759"/>
<proteinExistence type="inferred from homology"/>
<dbReference type="GO" id="GO:0031966">
    <property type="term" value="C:mitochondrial membrane"/>
    <property type="evidence" value="ECO:0007669"/>
    <property type="project" value="UniProtKB-SubCell"/>
</dbReference>
<keyword evidence="10" id="KW-0249">Electron transport</keyword>
<feature type="transmembrane region" description="Helical" evidence="18">
    <location>
        <begin position="27"/>
        <end position="43"/>
    </location>
</feature>
<name>V8N4J8_OPHHA</name>
<dbReference type="InterPro" id="IPR000260">
    <property type="entry name" value="NADH4_N"/>
</dbReference>
<evidence type="ECO:0000256" key="8">
    <source>
        <dbReference type="ARBA" id="ARBA00022692"/>
    </source>
</evidence>
<evidence type="ECO:0000256" key="4">
    <source>
        <dbReference type="ARBA" id="ARBA00012944"/>
    </source>
</evidence>
<evidence type="ECO:0000256" key="11">
    <source>
        <dbReference type="ARBA" id="ARBA00022989"/>
    </source>
</evidence>
<evidence type="ECO:0000256" key="17">
    <source>
        <dbReference type="ARBA" id="ARBA00049551"/>
    </source>
</evidence>
<feature type="transmembrane region" description="Helical" evidence="18">
    <location>
        <begin position="87"/>
        <end position="105"/>
    </location>
</feature>
<keyword evidence="9" id="KW-1278">Translocase</keyword>
<feature type="domain" description="NADH:quinone oxidoreductase/Mrp antiporter transmembrane" evidence="19">
    <location>
        <begin position="80"/>
        <end position="141"/>
    </location>
</feature>
<evidence type="ECO:0000256" key="16">
    <source>
        <dbReference type="ARBA" id="ARBA00031025"/>
    </source>
</evidence>
<dbReference type="InterPro" id="IPR001750">
    <property type="entry name" value="ND/Mrp_TM"/>
</dbReference>
<keyword evidence="12" id="KW-0520">NAD</keyword>
<dbReference type="GO" id="GO:0048039">
    <property type="term" value="F:ubiquinone binding"/>
    <property type="evidence" value="ECO:0007669"/>
    <property type="project" value="TreeGrafter"/>
</dbReference>
<evidence type="ECO:0000256" key="12">
    <source>
        <dbReference type="ARBA" id="ARBA00023027"/>
    </source>
</evidence>
<comment type="caution">
    <text evidence="21">The sequence shown here is derived from an EMBL/GenBank/DDBJ whole genome shotgun (WGS) entry which is preliminary data.</text>
</comment>
<keyword evidence="8 18" id="KW-0812">Transmembrane</keyword>
<dbReference type="Proteomes" id="UP000018936">
    <property type="component" value="Unassembled WGS sequence"/>
</dbReference>